<keyword evidence="4 5" id="KW-0472">Membrane</keyword>
<reference evidence="7" key="1">
    <citation type="submission" date="2022-11" db="UniProtKB">
        <authorList>
            <consortium name="WormBaseParasite"/>
        </authorList>
    </citation>
    <scope>IDENTIFICATION</scope>
</reference>
<dbReference type="GO" id="GO:0050909">
    <property type="term" value="P:sensory perception of taste"/>
    <property type="evidence" value="ECO:0007669"/>
    <property type="project" value="InterPro"/>
</dbReference>
<protein>
    <submittedName>
        <fullName evidence="7">Gustatory receptor</fullName>
    </submittedName>
</protein>
<name>A0A914XBB3_9BILA</name>
<accession>A0A914XBB3</accession>
<proteinExistence type="predicted"/>
<evidence type="ECO:0000256" key="2">
    <source>
        <dbReference type="ARBA" id="ARBA00022692"/>
    </source>
</evidence>
<keyword evidence="3 5" id="KW-1133">Transmembrane helix</keyword>
<feature type="transmembrane region" description="Helical" evidence="5">
    <location>
        <begin position="287"/>
        <end position="308"/>
    </location>
</feature>
<organism evidence="6 7">
    <name type="scientific">Plectus sambesii</name>
    <dbReference type="NCBI Taxonomy" id="2011161"/>
    <lineage>
        <taxon>Eukaryota</taxon>
        <taxon>Metazoa</taxon>
        <taxon>Ecdysozoa</taxon>
        <taxon>Nematoda</taxon>
        <taxon>Chromadorea</taxon>
        <taxon>Plectida</taxon>
        <taxon>Plectina</taxon>
        <taxon>Plectoidea</taxon>
        <taxon>Plectidae</taxon>
        <taxon>Plectus</taxon>
    </lineage>
</organism>
<feature type="transmembrane region" description="Helical" evidence="5">
    <location>
        <begin position="363"/>
        <end position="383"/>
    </location>
</feature>
<dbReference type="Proteomes" id="UP000887566">
    <property type="component" value="Unplaced"/>
</dbReference>
<evidence type="ECO:0000256" key="4">
    <source>
        <dbReference type="ARBA" id="ARBA00023136"/>
    </source>
</evidence>
<dbReference type="GO" id="GO:0016020">
    <property type="term" value="C:membrane"/>
    <property type="evidence" value="ECO:0007669"/>
    <property type="project" value="UniProtKB-SubCell"/>
</dbReference>
<feature type="transmembrane region" description="Helical" evidence="5">
    <location>
        <begin position="184"/>
        <end position="206"/>
    </location>
</feature>
<sequence length="384" mass="42928">MRKVIQAWMAPEDQGAHPSMALSPSITLVLQSAKFFGFCPISLLDISDSYFVLLWSLLLVASHFTILIDVLRYLLGKNKEVWLGFVSSNDIYTILYLTLVVHAFANQVSSIYNMGRWKELVHGLRQLPDYNLDAESKQQTHISTRAAIGLLAVACIVYLGYVFLVIIVPRLSPFHGAIIPHLQLFFVLGSIAMPAVLITTLSQVLARHFANTRRDFQHKFHNVGGKVYGGQQAAALADVFYKLAAAMEALDGVFAWFLLFSALSLTLTGVFAIYMGLQWAALGAVDVYLLIIVCFVLFCTTVTLIFVARANHQSRTIRHDMMLASPERVDDSARLIVDKLERYTSEMSWGLSMGGITLVNEKLIAIMALIIFGHIIFFLERLVY</sequence>
<feature type="transmembrane region" description="Helical" evidence="5">
    <location>
        <begin position="50"/>
        <end position="71"/>
    </location>
</feature>
<evidence type="ECO:0000256" key="3">
    <source>
        <dbReference type="ARBA" id="ARBA00022989"/>
    </source>
</evidence>
<dbReference type="InterPro" id="IPR013604">
    <property type="entry name" value="7TM_chemorcpt"/>
</dbReference>
<feature type="transmembrane region" description="Helical" evidence="5">
    <location>
        <begin position="91"/>
        <end position="112"/>
    </location>
</feature>
<keyword evidence="6" id="KW-1185">Reference proteome</keyword>
<dbReference type="AlphaFoldDB" id="A0A914XBB3"/>
<feature type="transmembrane region" description="Helical" evidence="5">
    <location>
        <begin position="146"/>
        <end position="172"/>
    </location>
</feature>
<feature type="transmembrane region" description="Helical" evidence="5">
    <location>
        <begin position="253"/>
        <end position="275"/>
    </location>
</feature>
<evidence type="ECO:0000256" key="5">
    <source>
        <dbReference type="SAM" id="Phobius"/>
    </source>
</evidence>
<dbReference type="Pfam" id="PF08395">
    <property type="entry name" value="7tm_7"/>
    <property type="match status" value="1"/>
</dbReference>
<evidence type="ECO:0000313" key="6">
    <source>
        <dbReference type="Proteomes" id="UP000887566"/>
    </source>
</evidence>
<dbReference type="WBParaSite" id="PSAMB.scaffold7226size7999.g29782.t1">
    <property type="protein sequence ID" value="PSAMB.scaffold7226size7999.g29782.t1"/>
    <property type="gene ID" value="PSAMB.scaffold7226size7999.g29782"/>
</dbReference>
<evidence type="ECO:0000313" key="7">
    <source>
        <dbReference type="WBParaSite" id="PSAMB.scaffold7226size7999.g29782.t1"/>
    </source>
</evidence>
<keyword evidence="2 5" id="KW-0812">Transmembrane</keyword>
<evidence type="ECO:0000256" key="1">
    <source>
        <dbReference type="ARBA" id="ARBA00004141"/>
    </source>
</evidence>
<comment type="subcellular location">
    <subcellularLocation>
        <location evidence="1">Membrane</location>
        <topology evidence="1">Multi-pass membrane protein</topology>
    </subcellularLocation>
</comment>